<dbReference type="AlphaFoldDB" id="A0A0J6WP91"/>
<proteinExistence type="predicted"/>
<protein>
    <recommendedName>
        <fullName evidence="1">DUF559 domain-containing protein</fullName>
    </recommendedName>
</protein>
<dbReference type="Gene3D" id="3.40.960.10">
    <property type="entry name" value="VSR Endonuclease"/>
    <property type="match status" value="1"/>
</dbReference>
<dbReference type="EMBL" id="JYNL01000001">
    <property type="protein sequence ID" value="KMO83918.1"/>
    <property type="molecule type" value="Genomic_DNA"/>
</dbReference>
<sequence>MDAIDWPFRASEQLAAGALTIRQLRRHYQAVYPGVWIPRGAELDAAGRARAAWLWSSRRGVLGGLSAAATLGTRWIEGEAAAELVHDNRRPPAGIIVHTCVLESDEVVARGDLVLTTPARTAFDLGRRLPTTEAVQRIDALMNATHVKAADIECIGSRHPGARGLRRLRRALELVDGGAESPYESLTRLTLIRAGLPVPQTQIEVRNAVGRVFARLDMGWPEWKVAVEYDGAQHWTDARQRAWDIERLAELEAAGWLVIRVSSAMLARSAATTDRVRRALQARGWPG</sequence>
<feature type="domain" description="DUF559" evidence="1">
    <location>
        <begin position="222"/>
        <end position="268"/>
    </location>
</feature>
<dbReference type="SUPFAM" id="SSF52980">
    <property type="entry name" value="Restriction endonuclease-like"/>
    <property type="match status" value="1"/>
</dbReference>
<name>A0A0J6WP91_9MYCO</name>
<evidence type="ECO:0000259" key="1">
    <source>
        <dbReference type="Pfam" id="PF04480"/>
    </source>
</evidence>
<dbReference type="InterPro" id="IPR011335">
    <property type="entry name" value="Restrct_endonuc-II-like"/>
</dbReference>
<keyword evidence="3" id="KW-1185">Reference proteome</keyword>
<evidence type="ECO:0000313" key="2">
    <source>
        <dbReference type="EMBL" id="KMO83918.1"/>
    </source>
</evidence>
<dbReference type="Pfam" id="PF04480">
    <property type="entry name" value="DUF559"/>
    <property type="match status" value="1"/>
</dbReference>
<comment type="caution">
    <text evidence="2">The sequence shown here is derived from an EMBL/GenBank/DDBJ whole genome shotgun (WGS) entry which is preliminary data.</text>
</comment>
<evidence type="ECO:0000313" key="3">
    <source>
        <dbReference type="Proteomes" id="UP000036513"/>
    </source>
</evidence>
<accession>A0A0J6WP91</accession>
<reference evidence="2 3" key="1">
    <citation type="journal article" date="2015" name="Genome Biol. Evol.">
        <title>Characterization of Three Mycobacterium spp. with Potential Use in Bioremediation by Genome Sequencing and Comparative Genomics.</title>
        <authorList>
            <person name="Das S."/>
            <person name="Pettersson B.M."/>
            <person name="Behra P.R."/>
            <person name="Ramesh M."/>
            <person name="Dasgupta S."/>
            <person name="Bhattacharya A."/>
            <person name="Kirsebom L.A."/>
        </authorList>
    </citation>
    <scope>NUCLEOTIDE SEQUENCE [LARGE SCALE GENOMIC DNA]</scope>
    <source>
        <strain evidence="2 3">DSM 43826</strain>
    </source>
</reference>
<dbReference type="InterPro" id="IPR007569">
    <property type="entry name" value="DUF559"/>
</dbReference>
<dbReference type="RefSeq" id="WP_048468322.1">
    <property type="nucleotide sequence ID" value="NZ_JYNL01000001.1"/>
</dbReference>
<gene>
    <name evidence="2" type="ORF">MCHLDSM_00054</name>
</gene>
<dbReference type="Proteomes" id="UP000036513">
    <property type="component" value="Unassembled WGS sequence"/>
</dbReference>
<organism evidence="2 3">
    <name type="scientific">Mycolicibacterium chlorophenolicum</name>
    <dbReference type="NCBI Taxonomy" id="37916"/>
    <lineage>
        <taxon>Bacteria</taxon>
        <taxon>Bacillati</taxon>
        <taxon>Actinomycetota</taxon>
        <taxon>Actinomycetes</taxon>
        <taxon>Mycobacteriales</taxon>
        <taxon>Mycobacteriaceae</taxon>
        <taxon>Mycolicibacterium</taxon>
    </lineage>
</organism>
<dbReference type="STRING" id="37916.MCHLDSM_00054"/>
<dbReference type="PATRIC" id="fig|37916.4.peg.56"/>